<keyword evidence="3" id="KW-1185">Reference proteome</keyword>
<accession>A0AAD4WU25</accession>
<feature type="region of interest" description="Disordered" evidence="1">
    <location>
        <begin position="152"/>
        <end position="184"/>
    </location>
</feature>
<reference evidence="2 3" key="1">
    <citation type="journal article" date="2022" name="G3 (Bethesda)">
        <title>Whole-genome sequence and methylome profiling of the almond [Prunus dulcis (Mill.) D.A. Webb] cultivar 'Nonpareil'.</title>
        <authorList>
            <person name="D'Amico-Willman K.M."/>
            <person name="Ouma W.Z."/>
            <person name="Meulia T."/>
            <person name="Sideli G.M."/>
            <person name="Gradziel T.M."/>
            <person name="Fresnedo-Ramirez J."/>
        </authorList>
    </citation>
    <scope>NUCLEOTIDE SEQUENCE [LARGE SCALE GENOMIC DNA]</scope>
    <source>
        <strain evidence="2">Clone GOH B32 T37-40</strain>
    </source>
</reference>
<dbReference type="PANTHER" id="PTHR31343">
    <property type="entry name" value="T15D22.8"/>
    <property type="match status" value="1"/>
</dbReference>
<evidence type="ECO:0000313" key="2">
    <source>
        <dbReference type="EMBL" id="KAI5349333.1"/>
    </source>
</evidence>
<feature type="compositionally biased region" description="Basic and acidic residues" evidence="1">
    <location>
        <begin position="159"/>
        <end position="173"/>
    </location>
</feature>
<feature type="compositionally biased region" description="Basic and acidic residues" evidence="1">
    <location>
        <begin position="33"/>
        <end position="45"/>
    </location>
</feature>
<feature type="region of interest" description="Disordered" evidence="1">
    <location>
        <begin position="1"/>
        <end position="61"/>
    </location>
</feature>
<dbReference type="Pfam" id="PF05623">
    <property type="entry name" value="DUF789"/>
    <property type="match status" value="1"/>
</dbReference>
<dbReference type="InterPro" id="IPR008507">
    <property type="entry name" value="DUF789"/>
</dbReference>
<gene>
    <name evidence="2" type="ORF">L3X38_002220</name>
</gene>
<evidence type="ECO:0000313" key="3">
    <source>
        <dbReference type="Proteomes" id="UP001054821"/>
    </source>
</evidence>
<proteinExistence type="predicted"/>
<dbReference type="Proteomes" id="UP001054821">
    <property type="component" value="Chromosome 1"/>
</dbReference>
<organism evidence="2 3">
    <name type="scientific">Prunus dulcis</name>
    <name type="common">Almond</name>
    <name type="synonym">Amygdalus dulcis</name>
    <dbReference type="NCBI Taxonomy" id="3755"/>
    <lineage>
        <taxon>Eukaryota</taxon>
        <taxon>Viridiplantae</taxon>
        <taxon>Streptophyta</taxon>
        <taxon>Embryophyta</taxon>
        <taxon>Tracheophyta</taxon>
        <taxon>Spermatophyta</taxon>
        <taxon>Magnoliopsida</taxon>
        <taxon>eudicotyledons</taxon>
        <taxon>Gunneridae</taxon>
        <taxon>Pentapetalae</taxon>
        <taxon>rosids</taxon>
        <taxon>fabids</taxon>
        <taxon>Rosales</taxon>
        <taxon>Rosaceae</taxon>
        <taxon>Amygdaloideae</taxon>
        <taxon>Amygdaleae</taxon>
        <taxon>Prunus</taxon>
    </lineage>
</organism>
<dbReference type="PANTHER" id="PTHR31343:SF8">
    <property type="entry name" value="OS07G0246600 PROTEIN"/>
    <property type="match status" value="1"/>
</dbReference>
<name>A0AAD4WU25_PRUDU</name>
<evidence type="ECO:0008006" key="4">
    <source>
        <dbReference type="Google" id="ProtNLM"/>
    </source>
</evidence>
<evidence type="ECO:0000256" key="1">
    <source>
        <dbReference type="SAM" id="MobiDB-lite"/>
    </source>
</evidence>
<dbReference type="AlphaFoldDB" id="A0AAD4WU25"/>
<comment type="caution">
    <text evidence="2">The sequence shown here is derived from an EMBL/GenBank/DDBJ whole genome shotgun (WGS) entry which is preliminary data.</text>
</comment>
<dbReference type="EMBL" id="JAJFAZ020000001">
    <property type="protein sequence ID" value="KAI5349333.1"/>
    <property type="molecule type" value="Genomic_DNA"/>
</dbReference>
<protein>
    <recommendedName>
        <fullName evidence="4">DUF789 family protein</fullName>
    </recommendedName>
</protein>
<sequence length="397" mass="44720">MSGNGGVSIGRTRGENRFYNPPAIRQRQQQQRQKLEQEKHQRQSVESDDCATSHSSGSGRAVLTDATNLDRFLEYTTPVVQAQYIPKTSVRRWRTHEPELHPYFVLGDLWESFKEWSAYGAGVPLLLNGSDSVIQYYVPYLSAIQLYVDPSKPSTRIRRPGDESDAESSRETSSDGSSDYGTERGLNGAPYSALSWQNVADVNGHGWNRALPRNKPFNGSSSDESGEVCNPPGQLIFQYMEHDQPFGREPLADKISVLASQFPELRTYRSCDLSPSSWVSVAWYPIYRIPTGPTLQSLDACFLTFHSLSTPIKGTSTDRLRFSGAQAREVQNATFKHSLPIFGLASYKFKVSFWNLNGVHECQKANSLLRAADNWLRLLQVNHPDFNFFVSHSTPRR</sequence>